<protein>
    <submittedName>
        <fullName evidence="2">Uncharacterized protein</fullName>
    </submittedName>
</protein>
<proteinExistence type="predicted"/>
<dbReference type="OrthoDB" id="9358at2157"/>
<accession>A0A2A5QWE0</accession>
<dbReference type="EMBL" id="NXNI01000001">
    <property type="protein sequence ID" value="PCR91135.1"/>
    <property type="molecule type" value="Genomic_DNA"/>
</dbReference>
<name>A0A2A5QWE0_9EURY</name>
<evidence type="ECO:0000313" key="3">
    <source>
        <dbReference type="Proteomes" id="UP000219689"/>
    </source>
</evidence>
<feature type="region of interest" description="Disordered" evidence="1">
    <location>
        <begin position="1"/>
        <end position="21"/>
    </location>
</feature>
<feature type="compositionally biased region" description="Basic and acidic residues" evidence="1">
    <location>
        <begin position="10"/>
        <end position="21"/>
    </location>
</feature>
<evidence type="ECO:0000256" key="1">
    <source>
        <dbReference type="SAM" id="MobiDB-lite"/>
    </source>
</evidence>
<keyword evidence="3" id="KW-1185">Reference proteome</keyword>
<evidence type="ECO:0000313" key="2">
    <source>
        <dbReference type="EMBL" id="PCR91135.1"/>
    </source>
</evidence>
<dbReference type="RefSeq" id="WP_097380079.1">
    <property type="nucleotide sequence ID" value="NZ_NXNI01000001.1"/>
</dbReference>
<gene>
    <name evidence="2" type="ORF">CP557_11725</name>
</gene>
<sequence length="60" mass="6730">MTAAVLQRRGVPERLPGRSRWDSSGGLRVISHRTALEDVPEMGERFDEREEGVTKVLPTP</sequence>
<dbReference type="Proteomes" id="UP000219689">
    <property type="component" value="Unassembled WGS sequence"/>
</dbReference>
<dbReference type="AlphaFoldDB" id="A0A2A5QWE0"/>
<comment type="caution">
    <text evidence="2">The sequence shown here is derived from an EMBL/GenBank/DDBJ whole genome shotgun (WGS) entry which is preliminary data.</text>
</comment>
<reference evidence="2 3" key="1">
    <citation type="submission" date="2017-09" db="EMBL/GenBank/DDBJ databases">
        <title>Genome sequences of Natrinema ejinorence JCM 13890T.</title>
        <authorList>
            <person name="Roh S.W."/>
            <person name="Kim Y.B."/>
            <person name="Kim J.Y."/>
        </authorList>
    </citation>
    <scope>NUCLEOTIDE SEQUENCE [LARGE SCALE GENOMIC DNA]</scope>
    <source>
        <strain evidence="2 3">JCM 13890</strain>
    </source>
</reference>
<organism evidence="2 3">
    <name type="scientific">Natrinema ejinorense</name>
    <dbReference type="NCBI Taxonomy" id="373386"/>
    <lineage>
        <taxon>Archaea</taxon>
        <taxon>Methanobacteriati</taxon>
        <taxon>Methanobacteriota</taxon>
        <taxon>Stenosarchaea group</taxon>
        <taxon>Halobacteria</taxon>
        <taxon>Halobacteriales</taxon>
        <taxon>Natrialbaceae</taxon>
        <taxon>Natrinema</taxon>
    </lineage>
</organism>